<proteinExistence type="predicted"/>
<dbReference type="AlphaFoldDB" id="A0A0R2LU89"/>
<feature type="signal peptide" evidence="2">
    <location>
        <begin position="1"/>
        <end position="22"/>
    </location>
</feature>
<feature type="chain" id="PRO_5039464371" description="Lipoprotein" evidence="2">
    <location>
        <begin position="23"/>
        <end position="309"/>
    </location>
</feature>
<dbReference type="PROSITE" id="PS51257">
    <property type="entry name" value="PROKAR_LIPOPROTEIN"/>
    <property type="match status" value="1"/>
</dbReference>
<accession>A0A0R2LU89</accession>
<reference evidence="3 4" key="1">
    <citation type="journal article" date="2015" name="Genome Announc.">
        <title>Expanding the biotechnology potential of lactobacilli through comparative genomics of 213 strains and associated genera.</title>
        <authorList>
            <person name="Sun Z."/>
            <person name="Harris H.M."/>
            <person name="McCann A."/>
            <person name="Guo C."/>
            <person name="Argimon S."/>
            <person name="Zhang W."/>
            <person name="Yang X."/>
            <person name="Jeffery I.B."/>
            <person name="Cooney J.C."/>
            <person name="Kagawa T.F."/>
            <person name="Liu W."/>
            <person name="Song Y."/>
            <person name="Salvetti E."/>
            <person name="Wrobel A."/>
            <person name="Rasinkangas P."/>
            <person name="Parkhill J."/>
            <person name="Rea M.C."/>
            <person name="O'Sullivan O."/>
            <person name="Ritari J."/>
            <person name="Douillard F.P."/>
            <person name="Paul Ross R."/>
            <person name="Yang R."/>
            <person name="Briner A.E."/>
            <person name="Felis G.E."/>
            <person name="de Vos W.M."/>
            <person name="Barrangou R."/>
            <person name="Klaenhammer T.R."/>
            <person name="Caufield P.W."/>
            <person name="Cui Y."/>
            <person name="Zhang H."/>
            <person name="O'Toole P.W."/>
        </authorList>
    </citation>
    <scope>NUCLEOTIDE SEQUENCE [LARGE SCALE GENOMIC DNA]</scope>
    <source>
        <strain evidence="3 4">DSM 22467</strain>
    </source>
</reference>
<keyword evidence="4" id="KW-1185">Reference proteome</keyword>
<evidence type="ECO:0000313" key="3">
    <source>
        <dbReference type="EMBL" id="KRO03499.1"/>
    </source>
</evidence>
<keyword evidence="2" id="KW-0732">Signal</keyword>
<dbReference type="PATRIC" id="fig|616990.3.peg.162"/>
<evidence type="ECO:0000256" key="2">
    <source>
        <dbReference type="SAM" id="SignalP"/>
    </source>
</evidence>
<organism evidence="3 4">
    <name type="scientific">Levilactobacillus paucivorans</name>
    <dbReference type="NCBI Taxonomy" id="616990"/>
    <lineage>
        <taxon>Bacteria</taxon>
        <taxon>Bacillati</taxon>
        <taxon>Bacillota</taxon>
        <taxon>Bacilli</taxon>
        <taxon>Lactobacillales</taxon>
        <taxon>Lactobacillaceae</taxon>
        <taxon>Levilactobacillus</taxon>
    </lineage>
</organism>
<gene>
    <name evidence="3" type="ORF">IV54_GL000153</name>
</gene>
<name>A0A0R2LU89_9LACO</name>
<comment type="caution">
    <text evidence="3">The sequence shown here is derived from an EMBL/GenBank/DDBJ whole genome shotgun (WGS) entry which is preliminary data.</text>
</comment>
<dbReference type="OrthoDB" id="2281012at2"/>
<protein>
    <recommendedName>
        <fullName evidence="5">Lipoprotein</fullName>
    </recommendedName>
</protein>
<evidence type="ECO:0000256" key="1">
    <source>
        <dbReference type="SAM" id="Coils"/>
    </source>
</evidence>
<sequence length="309" mass="34855">MNRYIKRLMGVALLGTAILSLAACGKSGANQVNSKEITFLKDAQSSNQRIWYFASNDDSQNRELSKSTKIRTIFVTKNGKVTAYTPKGTGMAFKDINKKSDSQIISNLKKADRAGFDEFVSGDHSLVNSQLQEAKKSLKDAKELLKTDTERRKHDIGLDKSVLEEDKEDIDSNEKTVSYYQTVLKNLKSKEPKYEAPFASDLRAEVTTDSSGNKVGSERLIYSARSYQPVDTLVTDEYKTNYPEYKMATSNIPLQGTYYAPAHIFDDMYTGYTGVTDDKDFYLLTKTTNKKVKVQFDKTKTKNVKVTDY</sequence>
<evidence type="ECO:0000313" key="4">
    <source>
        <dbReference type="Proteomes" id="UP000051906"/>
    </source>
</evidence>
<dbReference type="Proteomes" id="UP000051906">
    <property type="component" value="Unassembled WGS sequence"/>
</dbReference>
<keyword evidence="1" id="KW-0175">Coiled coil</keyword>
<dbReference type="RefSeq" id="WP_057878756.1">
    <property type="nucleotide sequence ID" value="NZ_JQCA01000076.1"/>
</dbReference>
<feature type="coiled-coil region" evidence="1">
    <location>
        <begin position="124"/>
        <end position="151"/>
    </location>
</feature>
<dbReference type="EMBL" id="JQCA01000076">
    <property type="protein sequence ID" value="KRO03499.1"/>
    <property type="molecule type" value="Genomic_DNA"/>
</dbReference>
<evidence type="ECO:0008006" key="5">
    <source>
        <dbReference type="Google" id="ProtNLM"/>
    </source>
</evidence>